<feature type="region of interest" description="Disordered" evidence="1">
    <location>
        <begin position="1"/>
        <end position="72"/>
    </location>
</feature>
<reference evidence="2" key="1">
    <citation type="submission" date="2024-02" db="EMBL/GenBank/DDBJ databases">
        <authorList>
            <consortium name="ELIXIR-Norway"/>
            <consortium name="Elixir Norway"/>
        </authorList>
    </citation>
    <scope>NUCLEOTIDE SEQUENCE</scope>
</reference>
<sequence>PPHRNGCIRSPIQTLPPPAPRSSGNCPALAEFKLPAHTAPSFPLRGTTLSESSPKTAMEPCSSLPRVCSRQV</sequence>
<evidence type="ECO:0000313" key="2">
    <source>
        <dbReference type="EMBL" id="CAK9219991.1"/>
    </source>
</evidence>
<evidence type="ECO:0000313" key="3">
    <source>
        <dbReference type="Proteomes" id="UP001497512"/>
    </source>
</evidence>
<name>A0ABP0UFN9_9BRYO</name>
<evidence type="ECO:0000256" key="1">
    <source>
        <dbReference type="SAM" id="MobiDB-lite"/>
    </source>
</evidence>
<feature type="non-terminal residue" evidence="2">
    <location>
        <position position="1"/>
    </location>
</feature>
<gene>
    <name evidence="2" type="ORF">CSSPTR1EN2_LOCUS15060</name>
</gene>
<feature type="non-terminal residue" evidence="2">
    <location>
        <position position="72"/>
    </location>
</feature>
<organism evidence="2 3">
    <name type="scientific">Sphagnum troendelagicum</name>
    <dbReference type="NCBI Taxonomy" id="128251"/>
    <lineage>
        <taxon>Eukaryota</taxon>
        <taxon>Viridiplantae</taxon>
        <taxon>Streptophyta</taxon>
        <taxon>Embryophyta</taxon>
        <taxon>Bryophyta</taxon>
        <taxon>Sphagnophytina</taxon>
        <taxon>Sphagnopsida</taxon>
        <taxon>Sphagnales</taxon>
        <taxon>Sphagnaceae</taxon>
        <taxon>Sphagnum</taxon>
    </lineage>
</organism>
<protein>
    <submittedName>
        <fullName evidence="2">Uncharacterized protein</fullName>
    </submittedName>
</protein>
<proteinExistence type="predicted"/>
<accession>A0ABP0UFN9</accession>
<dbReference type="Proteomes" id="UP001497512">
    <property type="component" value="Chromosome 3"/>
</dbReference>
<keyword evidence="3" id="KW-1185">Reference proteome</keyword>
<dbReference type="EMBL" id="OZ019895">
    <property type="protein sequence ID" value="CAK9219991.1"/>
    <property type="molecule type" value="Genomic_DNA"/>
</dbReference>